<dbReference type="GO" id="GO:0016020">
    <property type="term" value="C:membrane"/>
    <property type="evidence" value="ECO:0007669"/>
    <property type="project" value="GOC"/>
</dbReference>
<feature type="domain" description="Endonuclease/exonuclease/phosphatase" evidence="1">
    <location>
        <begin position="34"/>
        <end position="282"/>
    </location>
</feature>
<evidence type="ECO:0000313" key="2">
    <source>
        <dbReference type="EMBL" id="MCW8333981.1"/>
    </source>
</evidence>
<reference evidence="2" key="1">
    <citation type="submission" date="2022-02" db="EMBL/GenBank/DDBJ databases">
        <title>Vibrio sp. nov., a new bacterium isolated from Bohai sea, China.</title>
        <authorList>
            <person name="Yuan Y."/>
        </authorList>
    </citation>
    <scope>NUCLEOTIDE SEQUENCE</scope>
    <source>
        <strain evidence="2">DBSS07</strain>
    </source>
</reference>
<keyword evidence="2" id="KW-0540">Nuclease</keyword>
<dbReference type="AlphaFoldDB" id="A0A9X3CDY2"/>
<dbReference type="SUPFAM" id="SSF56219">
    <property type="entry name" value="DNase I-like"/>
    <property type="match status" value="1"/>
</dbReference>
<dbReference type="GO" id="GO:0004519">
    <property type="term" value="F:endonuclease activity"/>
    <property type="evidence" value="ECO:0007669"/>
    <property type="project" value="UniProtKB-KW"/>
</dbReference>
<dbReference type="InterPro" id="IPR005135">
    <property type="entry name" value="Endo/exonuclease/phosphatase"/>
</dbReference>
<protein>
    <submittedName>
        <fullName evidence="2">Endonuclease/exonuclease/phosphatase family protein</fullName>
    </submittedName>
</protein>
<sequence length="326" mass="37266">MLSKLDSITISTFNLFNYLAPPNAFYDFANIYTVQEWQQKKDWISNAITRLNSDVIAFQEVFSVDELQQQMFELGYPYFVTVDTPHAEEYIYSHPVLAIASRFPIIECSAVGSYYPTPDTVFEYNRKPIHAVIKLPLIGLCDIYVVHFKSQRPADTDDAPKPLTELWHQENIGRWKSTMQRGLEAHLLHQSIVDNKKRHDRPCIMLGDFNKPITAEEFAGLMSQQIFRQEDSHLLLSPFHLYDAWELYSADGAISRPYTHYMGAKGSVLDYILLSAEFAPAAFNPKAKVSDYFVLDSHLVNPIFEQDKQCSDHAVVSVQLTALGNT</sequence>
<dbReference type="GO" id="GO:0006506">
    <property type="term" value="P:GPI anchor biosynthetic process"/>
    <property type="evidence" value="ECO:0007669"/>
    <property type="project" value="TreeGrafter"/>
</dbReference>
<comment type="caution">
    <text evidence="2">The sequence shown here is derived from an EMBL/GenBank/DDBJ whole genome shotgun (WGS) entry which is preliminary data.</text>
</comment>
<keyword evidence="2" id="KW-0378">Hydrolase</keyword>
<organism evidence="2 3">
    <name type="scientific">Vibrio paucivorans</name>
    <dbReference type="NCBI Taxonomy" id="2829489"/>
    <lineage>
        <taxon>Bacteria</taxon>
        <taxon>Pseudomonadati</taxon>
        <taxon>Pseudomonadota</taxon>
        <taxon>Gammaproteobacteria</taxon>
        <taxon>Vibrionales</taxon>
        <taxon>Vibrionaceae</taxon>
        <taxon>Vibrio</taxon>
    </lineage>
</organism>
<evidence type="ECO:0000259" key="1">
    <source>
        <dbReference type="Pfam" id="PF03372"/>
    </source>
</evidence>
<dbReference type="Gene3D" id="3.60.10.10">
    <property type="entry name" value="Endonuclease/exonuclease/phosphatase"/>
    <property type="match status" value="1"/>
</dbReference>
<dbReference type="PANTHER" id="PTHR14859">
    <property type="entry name" value="CALCOFLUOR WHITE HYPERSENSITIVE PROTEIN PRECURSOR"/>
    <property type="match status" value="1"/>
</dbReference>
<name>A0A9X3CDY2_9VIBR</name>
<accession>A0A9X3CDY2</accession>
<dbReference type="Pfam" id="PF03372">
    <property type="entry name" value="Exo_endo_phos"/>
    <property type="match status" value="1"/>
</dbReference>
<keyword evidence="3" id="KW-1185">Reference proteome</keyword>
<proteinExistence type="predicted"/>
<keyword evidence="2" id="KW-0255">Endonuclease</keyword>
<evidence type="ECO:0000313" key="3">
    <source>
        <dbReference type="Proteomes" id="UP001155586"/>
    </source>
</evidence>
<dbReference type="EMBL" id="JAKRRX010000041">
    <property type="protein sequence ID" value="MCW8333981.1"/>
    <property type="molecule type" value="Genomic_DNA"/>
</dbReference>
<dbReference type="RefSeq" id="WP_265687404.1">
    <property type="nucleotide sequence ID" value="NZ_JAKRRX010000041.1"/>
</dbReference>
<dbReference type="PANTHER" id="PTHR14859:SF15">
    <property type="entry name" value="ENDONUCLEASE_EXONUCLEASE_PHOSPHATASE DOMAIN-CONTAINING PROTEIN"/>
    <property type="match status" value="1"/>
</dbReference>
<dbReference type="InterPro" id="IPR051916">
    <property type="entry name" value="GPI-anchor_lipid_remodeler"/>
</dbReference>
<dbReference type="InterPro" id="IPR036691">
    <property type="entry name" value="Endo/exonu/phosph_ase_sf"/>
</dbReference>
<gene>
    <name evidence="2" type="ORF">MD483_09125</name>
</gene>
<dbReference type="Proteomes" id="UP001155586">
    <property type="component" value="Unassembled WGS sequence"/>
</dbReference>